<protein>
    <submittedName>
        <fullName evidence="2">Transcriptional regulator</fullName>
    </submittedName>
</protein>
<dbReference type="EMBL" id="MIEK01000049">
    <property type="protein sequence ID" value="OEH81370.1"/>
    <property type="molecule type" value="Genomic_DNA"/>
</dbReference>
<dbReference type="GO" id="GO:0003677">
    <property type="term" value="F:DNA binding"/>
    <property type="evidence" value="ECO:0007669"/>
    <property type="project" value="InterPro"/>
</dbReference>
<dbReference type="CDD" id="cd00093">
    <property type="entry name" value="HTH_XRE"/>
    <property type="match status" value="1"/>
</dbReference>
<dbReference type="AlphaFoldDB" id="A0A1E5KU29"/>
<evidence type="ECO:0000313" key="3">
    <source>
        <dbReference type="Proteomes" id="UP000095256"/>
    </source>
</evidence>
<accession>A0A1E5KU29</accession>
<gene>
    <name evidence="2" type="ORF">BCR26_16800</name>
</gene>
<evidence type="ECO:0000313" key="2">
    <source>
        <dbReference type="EMBL" id="OEH81370.1"/>
    </source>
</evidence>
<dbReference type="InterPro" id="IPR010982">
    <property type="entry name" value="Lambda_DNA-bd_dom_sf"/>
</dbReference>
<dbReference type="STRING" id="762845.BCR26_16800"/>
<keyword evidence="3" id="KW-1185">Reference proteome</keyword>
<dbReference type="SUPFAM" id="SSF47413">
    <property type="entry name" value="lambda repressor-like DNA-binding domains"/>
    <property type="match status" value="1"/>
</dbReference>
<dbReference type="Pfam" id="PF01381">
    <property type="entry name" value="HTH_3"/>
    <property type="match status" value="1"/>
</dbReference>
<organism evidence="2 3">
    <name type="scientific">Enterococcus rivorum</name>
    <dbReference type="NCBI Taxonomy" id="762845"/>
    <lineage>
        <taxon>Bacteria</taxon>
        <taxon>Bacillati</taxon>
        <taxon>Bacillota</taxon>
        <taxon>Bacilli</taxon>
        <taxon>Lactobacillales</taxon>
        <taxon>Enterococcaceae</taxon>
        <taxon>Enterococcus</taxon>
    </lineage>
</organism>
<name>A0A1E5KU29_9ENTE</name>
<sequence>MFGLLKPDKEKVGARLKLVKDELNLSFTEFGHRLGLKKPTISSYVQGYTLVPLDVLEKVSKFCGKPVGWFYFGEIEEYIFDYLTLEGQQALLADHPEVTNEIKHIFLTDEYKNIGWENEVGYPVEEFIDDCFAEIHHKLLREHIQELAVKFLKEETSVKEEKVEDASIFLSSEVMGYYDATRDFDYGDTEKIISSIKNYYEGVLKDKELSFDDGFLVGKLINVLADDLETMKLISSLSKELTGHPFSTQFGGGELVKAFQTLRPELLKVYAEATSDDYYDWFEK</sequence>
<dbReference type="InterPro" id="IPR001387">
    <property type="entry name" value="Cro/C1-type_HTH"/>
</dbReference>
<dbReference type="PROSITE" id="PS50943">
    <property type="entry name" value="HTH_CROC1"/>
    <property type="match status" value="1"/>
</dbReference>
<dbReference type="Gene3D" id="1.10.260.40">
    <property type="entry name" value="lambda repressor-like DNA-binding domains"/>
    <property type="match status" value="1"/>
</dbReference>
<proteinExistence type="predicted"/>
<dbReference type="RefSeq" id="WP_069699665.1">
    <property type="nucleotide sequence ID" value="NZ_JAGGMA010000008.1"/>
</dbReference>
<comment type="caution">
    <text evidence="2">The sequence shown here is derived from an EMBL/GenBank/DDBJ whole genome shotgun (WGS) entry which is preliminary data.</text>
</comment>
<reference evidence="2 3" key="1">
    <citation type="submission" date="2016-09" db="EMBL/GenBank/DDBJ databases">
        <authorList>
            <person name="Capua I."/>
            <person name="De Benedictis P."/>
            <person name="Joannis T."/>
            <person name="Lombin L.H."/>
            <person name="Cattoli G."/>
        </authorList>
    </citation>
    <scope>NUCLEOTIDE SEQUENCE [LARGE SCALE GENOMIC DNA]</scope>
    <source>
        <strain evidence="2 3">LMG 25899</strain>
    </source>
</reference>
<dbReference type="Proteomes" id="UP000095256">
    <property type="component" value="Unassembled WGS sequence"/>
</dbReference>
<evidence type="ECO:0000259" key="1">
    <source>
        <dbReference type="PROSITE" id="PS50943"/>
    </source>
</evidence>
<feature type="domain" description="HTH cro/C1-type" evidence="1">
    <location>
        <begin position="16"/>
        <end position="70"/>
    </location>
</feature>
<dbReference type="OrthoDB" id="2181875at2"/>
<dbReference type="SMART" id="SM00530">
    <property type="entry name" value="HTH_XRE"/>
    <property type="match status" value="1"/>
</dbReference>